<dbReference type="PANTHER" id="PTHR12468">
    <property type="entry name" value="GPI MANNOSYLTRANSFERASE 2"/>
    <property type="match status" value="1"/>
</dbReference>
<evidence type="ECO:0000256" key="2">
    <source>
        <dbReference type="ARBA" id="ARBA00004687"/>
    </source>
</evidence>
<evidence type="ECO:0000256" key="9">
    <source>
        <dbReference type="ARBA" id="ARBA00023136"/>
    </source>
</evidence>
<dbReference type="EMBL" id="JACHGT010000005">
    <property type="protein sequence ID" value="MBB6034699.1"/>
    <property type="molecule type" value="Genomic_DNA"/>
</dbReference>
<evidence type="ECO:0000313" key="12">
    <source>
        <dbReference type="EMBL" id="MBB6034699.1"/>
    </source>
</evidence>
<dbReference type="InterPro" id="IPR007315">
    <property type="entry name" value="PIG-V/Gpi18"/>
</dbReference>
<keyword evidence="5 12" id="KW-0808">Transferase</keyword>
<accession>A0A841FQ66</accession>
<dbReference type="RefSeq" id="WP_184787570.1">
    <property type="nucleotide sequence ID" value="NZ_BONT01000068.1"/>
</dbReference>
<feature type="transmembrane region" description="Helical" evidence="10">
    <location>
        <begin position="322"/>
        <end position="338"/>
    </location>
</feature>
<evidence type="ECO:0000256" key="3">
    <source>
        <dbReference type="ARBA" id="ARBA00022502"/>
    </source>
</evidence>
<proteinExistence type="predicted"/>
<evidence type="ECO:0000256" key="8">
    <source>
        <dbReference type="ARBA" id="ARBA00022989"/>
    </source>
</evidence>
<comment type="subcellular location">
    <subcellularLocation>
        <location evidence="1">Endoplasmic reticulum membrane</location>
        <topology evidence="1">Multi-pass membrane protein</topology>
    </subcellularLocation>
</comment>
<keyword evidence="8 10" id="KW-1133">Transmembrane helix</keyword>
<feature type="transmembrane region" description="Helical" evidence="10">
    <location>
        <begin position="206"/>
        <end position="227"/>
    </location>
</feature>
<comment type="pathway">
    <text evidence="2">Glycolipid biosynthesis; glycosylphosphatidylinositol-anchor biosynthesis.</text>
</comment>
<evidence type="ECO:0000313" key="13">
    <source>
        <dbReference type="Proteomes" id="UP000548476"/>
    </source>
</evidence>
<keyword evidence="6 10" id="KW-0812">Transmembrane</keyword>
<evidence type="ECO:0000256" key="4">
    <source>
        <dbReference type="ARBA" id="ARBA00022676"/>
    </source>
</evidence>
<dbReference type="InterPro" id="IPR038731">
    <property type="entry name" value="RgtA/B/C-like"/>
</dbReference>
<sequence>MPIGVFLITRSVQLLVLAWTGNDPGNTVWNRLLSWDSGWFVRVASEGYPQGYTYDDSGVLLGNGLAFLPGYPLLIRAFLWLGFSDQVAPLLASTLAALVAVVLIYLLGKDLHGRRFALALVFCLGALPMSVVLSMGYSESLFLAFAAGSLLAMRRQAWLTAGLCAAGACLTRVVGVAACIALVVALVLFLRAEWRRADGPRLDVKVWLRIGGGLLAAAVALPLYWWWVDARVGDDGAWFAIQDAGWSSRWDFGQGTFAFLEETLRAGDGWVPVSTAVLILVSLALLVAAAFDRPWPPLLAYGVVIVAMALGTDGYYHSKLRLLVPALVLLVPVAKALSRARPRIAVPLAATGLLFGTWYGAHMITVWHYAI</sequence>
<dbReference type="AlphaFoldDB" id="A0A841FQ66"/>
<keyword evidence="4" id="KW-0328">Glycosyltransferase</keyword>
<feature type="transmembrane region" description="Helical" evidence="10">
    <location>
        <begin position="87"/>
        <end position="107"/>
    </location>
</feature>
<keyword evidence="3" id="KW-0337">GPI-anchor biosynthesis</keyword>
<dbReference type="UniPathway" id="UPA00196"/>
<protein>
    <submittedName>
        <fullName evidence="12">4-amino-4-deoxy-L-arabinose transferase-like glycosyltransferase</fullName>
    </submittedName>
</protein>
<dbReference type="Proteomes" id="UP000548476">
    <property type="component" value="Unassembled WGS sequence"/>
</dbReference>
<feature type="transmembrane region" description="Helical" evidence="10">
    <location>
        <begin position="298"/>
        <end position="316"/>
    </location>
</feature>
<dbReference type="PANTHER" id="PTHR12468:SF2">
    <property type="entry name" value="GPI MANNOSYLTRANSFERASE 2"/>
    <property type="match status" value="1"/>
</dbReference>
<evidence type="ECO:0000259" key="11">
    <source>
        <dbReference type="Pfam" id="PF13231"/>
    </source>
</evidence>
<gene>
    <name evidence="12" type="ORF">HNR73_002553</name>
</gene>
<feature type="transmembrane region" description="Helical" evidence="10">
    <location>
        <begin position="345"/>
        <end position="370"/>
    </location>
</feature>
<comment type="caution">
    <text evidence="12">The sequence shown here is derived from an EMBL/GenBank/DDBJ whole genome shotgun (WGS) entry which is preliminary data.</text>
</comment>
<evidence type="ECO:0000256" key="10">
    <source>
        <dbReference type="SAM" id="Phobius"/>
    </source>
</evidence>
<organism evidence="12 13">
    <name type="scientific">Phytomonospora endophytica</name>
    <dbReference type="NCBI Taxonomy" id="714109"/>
    <lineage>
        <taxon>Bacteria</taxon>
        <taxon>Bacillati</taxon>
        <taxon>Actinomycetota</taxon>
        <taxon>Actinomycetes</taxon>
        <taxon>Micromonosporales</taxon>
        <taxon>Micromonosporaceae</taxon>
        <taxon>Phytomonospora</taxon>
    </lineage>
</organism>
<feature type="transmembrane region" description="Helical" evidence="10">
    <location>
        <begin position="60"/>
        <end position="81"/>
    </location>
</feature>
<dbReference type="GO" id="GO:0016020">
    <property type="term" value="C:membrane"/>
    <property type="evidence" value="ECO:0007669"/>
    <property type="project" value="GOC"/>
</dbReference>
<dbReference type="GO" id="GO:0006506">
    <property type="term" value="P:GPI anchor biosynthetic process"/>
    <property type="evidence" value="ECO:0007669"/>
    <property type="project" value="UniProtKB-UniPathway"/>
</dbReference>
<name>A0A841FQ66_9ACTN</name>
<evidence type="ECO:0000256" key="5">
    <source>
        <dbReference type="ARBA" id="ARBA00022679"/>
    </source>
</evidence>
<evidence type="ECO:0000256" key="7">
    <source>
        <dbReference type="ARBA" id="ARBA00022824"/>
    </source>
</evidence>
<keyword evidence="13" id="KW-1185">Reference proteome</keyword>
<dbReference type="Pfam" id="PF13231">
    <property type="entry name" value="PMT_2"/>
    <property type="match status" value="1"/>
</dbReference>
<feature type="transmembrane region" description="Helical" evidence="10">
    <location>
        <begin position="157"/>
        <end position="190"/>
    </location>
</feature>
<dbReference type="GO" id="GO:0004376">
    <property type="term" value="F:GPI mannosyltransferase activity"/>
    <property type="evidence" value="ECO:0007669"/>
    <property type="project" value="InterPro"/>
</dbReference>
<feature type="transmembrane region" description="Helical" evidence="10">
    <location>
        <begin position="116"/>
        <end position="137"/>
    </location>
</feature>
<evidence type="ECO:0000256" key="1">
    <source>
        <dbReference type="ARBA" id="ARBA00004477"/>
    </source>
</evidence>
<feature type="domain" description="Glycosyltransferase RgtA/B/C/D-like" evidence="11">
    <location>
        <begin position="69"/>
        <end position="226"/>
    </location>
</feature>
<reference evidence="12 13" key="1">
    <citation type="submission" date="2020-08" db="EMBL/GenBank/DDBJ databases">
        <title>Genomic Encyclopedia of Type Strains, Phase IV (KMG-IV): sequencing the most valuable type-strain genomes for metagenomic binning, comparative biology and taxonomic classification.</title>
        <authorList>
            <person name="Goeker M."/>
        </authorList>
    </citation>
    <scope>NUCLEOTIDE SEQUENCE [LARGE SCALE GENOMIC DNA]</scope>
    <source>
        <strain evidence="12 13">YIM 65646</strain>
    </source>
</reference>
<feature type="transmembrane region" description="Helical" evidence="10">
    <location>
        <begin position="269"/>
        <end position="291"/>
    </location>
</feature>
<keyword evidence="7" id="KW-0256">Endoplasmic reticulum</keyword>
<keyword evidence="9 10" id="KW-0472">Membrane</keyword>
<evidence type="ECO:0000256" key="6">
    <source>
        <dbReference type="ARBA" id="ARBA00022692"/>
    </source>
</evidence>
<dbReference type="GO" id="GO:0000009">
    <property type="term" value="F:alpha-1,6-mannosyltransferase activity"/>
    <property type="evidence" value="ECO:0007669"/>
    <property type="project" value="InterPro"/>
</dbReference>